<keyword evidence="1" id="KW-0489">Methyltransferase</keyword>
<proteinExistence type="predicted"/>
<protein>
    <submittedName>
        <fullName evidence="1">Class I SAM-dependent methyltransferase</fullName>
    </submittedName>
</protein>
<evidence type="ECO:0000313" key="2">
    <source>
        <dbReference type="Proteomes" id="UP000229390"/>
    </source>
</evidence>
<dbReference type="PANTHER" id="PTHR43861">
    <property type="entry name" value="TRANS-ACONITATE 2-METHYLTRANSFERASE-RELATED"/>
    <property type="match status" value="1"/>
</dbReference>
<name>A0A2M6T145_9BACT</name>
<comment type="caution">
    <text evidence="1">The sequence shown here is derived from an EMBL/GenBank/DDBJ whole genome shotgun (WGS) entry which is preliminary data.</text>
</comment>
<reference evidence="2" key="1">
    <citation type="submission" date="2017-09" db="EMBL/GenBank/DDBJ databases">
        <title>Depth-based differentiation of microbial function through sediment-hosted aquifers and enrichment of novel symbionts in the deep terrestrial subsurface.</title>
        <authorList>
            <person name="Probst A.J."/>
            <person name="Ladd B."/>
            <person name="Jarett J.K."/>
            <person name="Geller-Mcgrath D.E."/>
            <person name="Sieber C.M.K."/>
            <person name="Emerson J.B."/>
            <person name="Anantharaman K."/>
            <person name="Thomas B.C."/>
            <person name="Malmstrom R."/>
            <person name="Stieglmeier M."/>
            <person name="Klingl A."/>
            <person name="Woyke T."/>
            <person name="Ryan C.M."/>
            <person name="Banfield J.F."/>
        </authorList>
    </citation>
    <scope>NUCLEOTIDE SEQUENCE [LARGE SCALE GENOMIC DNA]</scope>
</reference>
<dbReference type="EMBL" id="PEYE01000010">
    <property type="protein sequence ID" value="PIS39022.1"/>
    <property type="molecule type" value="Genomic_DNA"/>
</dbReference>
<dbReference type="GO" id="GO:0008168">
    <property type="term" value="F:methyltransferase activity"/>
    <property type="evidence" value="ECO:0007669"/>
    <property type="project" value="UniProtKB-KW"/>
</dbReference>
<dbReference type="Pfam" id="PF13489">
    <property type="entry name" value="Methyltransf_23"/>
    <property type="match status" value="1"/>
</dbReference>
<dbReference type="AlphaFoldDB" id="A0A2M6T145"/>
<gene>
    <name evidence="1" type="ORF">COT34_00445</name>
</gene>
<dbReference type="InterPro" id="IPR029063">
    <property type="entry name" value="SAM-dependent_MTases_sf"/>
</dbReference>
<dbReference type="Proteomes" id="UP000229390">
    <property type="component" value="Unassembled WGS sequence"/>
</dbReference>
<accession>A0A2M6T145</accession>
<dbReference type="Gene3D" id="3.40.50.150">
    <property type="entry name" value="Vaccinia Virus protein VP39"/>
    <property type="match status" value="1"/>
</dbReference>
<dbReference type="CDD" id="cd02440">
    <property type="entry name" value="AdoMet_MTases"/>
    <property type="match status" value="1"/>
</dbReference>
<evidence type="ECO:0000313" key="1">
    <source>
        <dbReference type="EMBL" id="PIS39022.1"/>
    </source>
</evidence>
<dbReference type="GO" id="GO:0032259">
    <property type="term" value="P:methylation"/>
    <property type="evidence" value="ECO:0007669"/>
    <property type="project" value="UniProtKB-KW"/>
</dbReference>
<sequence length="181" mass="21199">MSFLDGLIRYLRFRQVIKYIPRNSLVCDIGCGKDAYFLKKSANLIKYGFGFDRTIENYKDKKLELKRNEGFKNISLENESCDTITMMAVLEHLENPQETLKETYRILKKQGGLILTTPTPLAKPLLEFLAFLNLIDKREIMDHKNYFWPKKIKTMLAQSGFKEIKSYYFELGFNSLTIAEK</sequence>
<dbReference type="SUPFAM" id="SSF53335">
    <property type="entry name" value="S-adenosyl-L-methionine-dependent methyltransferases"/>
    <property type="match status" value="1"/>
</dbReference>
<keyword evidence="1" id="KW-0808">Transferase</keyword>
<dbReference type="PANTHER" id="PTHR43861:SF6">
    <property type="entry name" value="METHYLTRANSFERASE TYPE 11"/>
    <property type="match status" value="1"/>
</dbReference>
<organism evidence="1 2">
    <name type="scientific">Candidatus Nealsonbacteria bacterium CG08_land_8_20_14_0_20_43_11</name>
    <dbReference type="NCBI Taxonomy" id="1974706"/>
    <lineage>
        <taxon>Bacteria</taxon>
        <taxon>Candidatus Nealsoniibacteriota</taxon>
    </lineage>
</organism>